<evidence type="ECO:0000256" key="1">
    <source>
        <dbReference type="SAM" id="MobiDB-lite"/>
    </source>
</evidence>
<dbReference type="RefSeq" id="WP_307331772.1">
    <property type="nucleotide sequence ID" value="NZ_JAUSUG010000032.1"/>
</dbReference>
<sequence length="101" mass="11826">MANYPPRSEVRLRKKQLASKKQEETEFETLDVDYQDVLNLPSRKEVHQSKGEFSGKTRKENKNDKKKKQVQFPLVRILLILFLLLVAAVVTYPIWVEKLIG</sequence>
<keyword evidence="4" id="KW-1185">Reference proteome</keyword>
<reference evidence="3 4" key="1">
    <citation type="submission" date="2023-07" db="EMBL/GenBank/DDBJ databases">
        <title>Genomic Encyclopedia of Type Strains, Phase IV (KMG-IV): sequencing the most valuable type-strain genomes for metagenomic binning, comparative biology and taxonomic classification.</title>
        <authorList>
            <person name="Goeker M."/>
        </authorList>
    </citation>
    <scope>NUCLEOTIDE SEQUENCE [LARGE SCALE GENOMIC DNA]</scope>
    <source>
        <strain evidence="3 4">DSM 9768</strain>
    </source>
</reference>
<organism evidence="3 4">
    <name type="scientific">Evansella vedderi</name>
    <dbReference type="NCBI Taxonomy" id="38282"/>
    <lineage>
        <taxon>Bacteria</taxon>
        <taxon>Bacillati</taxon>
        <taxon>Bacillota</taxon>
        <taxon>Bacilli</taxon>
        <taxon>Bacillales</taxon>
        <taxon>Bacillaceae</taxon>
        <taxon>Evansella</taxon>
    </lineage>
</organism>
<feature type="region of interest" description="Disordered" evidence="1">
    <location>
        <begin position="41"/>
        <end position="68"/>
    </location>
</feature>
<feature type="transmembrane region" description="Helical" evidence="2">
    <location>
        <begin position="74"/>
        <end position="95"/>
    </location>
</feature>
<evidence type="ECO:0000256" key="2">
    <source>
        <dbReference type="SAM" id="Phobius"/>
    </source>
</evidence>
<evidence type="ECO:0000313" key="3">
    <source>
        <dbReference type="EMBL" id="MDQ0257674.1"/>
    </source>
</evidence>
<evidence type="ECO:0000313" key="4">
    <source>
        <dbReference type="Proteomes" id="UP001230005"/>
    </source>
</evidence>
<dbReference type="Proteomes" id="UP001230005">
    <property type="component" value="Unassembled WGS sequence"/>
</dbReference>
<accession>A0ABU0A2F3</accession>
<gene>
    <name evidence="3" type="ORF">J2S74_005136</name>
</gene>
<comment type="caution">
    <text evidence="3">The sequence shown here is derived from an EMBL/GenBank/DDBJ whole genome shotgun (WGS) entry which is preliminary data.</text>
</comment>
<keyword evidence="2" id="KW-0472">Membrane</keyword>
<dbReference type="EMBL" id="JAUSUG010000032">
    <property type="protein sequence ID" value="MDQ0257674.1"/>
    <property type="molecule type" value="Genomic_DNA"/>
</dbReference>
<name>A0ABU0A2F3_9BACI</name>
<keyword evidence="2" id="KW-0812">Transmembrane</keyword>
<feature type="compositionally biased region" description="Basic and acidic residues" evidence="1">
    <location>
        <begin position="42"/>
        <end position="63"/>
    </location>
</feature>
<keyword evidence="2" id="KW-1133">Transmembrane helix</keyword>
<protein>
    <submittedName>
        <fullName evidence="3">Uncharacterized protein</fullName>
    </submittedName>
</protein>
<proteinExistence type="predicted"/>